<feature type="region of interest" description="Disordered" evidence="1">
    <location>
        <begin position="12"/>
        <end position="35"/>
    </location>
</feature>
<evidence type="ECO:0000256" key="1">
    <source>
        <dbReference type="SAM" id="MobiDB-lite"/>
    </source>
</evidence>
<proteinExistence type="predicted"/>
<accession>A0A2N9G8N4</accession>
<feature type="compositionally biased region" description="Basic and acidic residues" evidence="1">
    <location>
        <begin position="60"/>
        <end position="84"/>
    </location>
</feature>
<organism evidence="2">
    <name type="scientific">Fagus sylvatica</name>
    <name type="common">Beechnut</name>
    <dbReference type="NCBI Taxonomy" id="28930"/>
    <lineage>
        <taxon>Eukaryota</taxon>
        <taxon>Viridiplantae</taxon>
        <taxon>Streptophyta</taxon>
        <taxon>Embryophyta</taxon>
        <taxon>Tracheophyta</taxon>
        <taxon>Spermatophyta</taxon>
        <taxon>Magnoliopsida</taxon>
        <taxon>eudicotyledons</taxon>
        <taxon>Gunneridae</taxon>
        <taxon>Pentapetalae</taxon>
        <taxon>rosids</taxon>
        <taxon>fabids</taxon>
        <taxon>Fagales</taxon>
        <taxon>Fagaceae</taxon>
        <taxon>Fagus</taxon>
    </lineage>
</organism>
<feature type="region of interest" description="Disordered" evidence="1">
    <location>
        <begin position="54"/>
        <end position="111"/>
    </location>
</feature>
<reference evidence="2" key="1">
    <citation type="submission" date="2018-02" db="EMBL/GenBank/DDBJ databases">
        <authorList>
            <person name="Cohen D.B."/>
            <person name="Kent A.D."/>
        </authorList>
    </citation>
    <scope>NUCLEOTIDE SEQUENCE</scope>
</reference>
<feature type="compositionally biased region" description="Basic and acidic residues" evidence="1">
    <location>
        <begin position="97"/>
        <end position="106"/>
    </location>
</feature>
<evidence type="ECO:0000313" key="2">
    <source>
        <dbReference type="EMBL" id="SPC99006.1"/>
    </source>
</evidence>
<sequence>MIRKFIPSYEKEVHSRLGSSRKRARPRRGDSASIGDFRCSSYLISEVSGYGVLEGQAGPEAKDGNERDLRRTGKRESTPVEERTSLGSSRPYSARGRGIDSEEFTPRKGTNSNRLRFGPYCLKFNPLNNRFKNPEPPAGIGLGLDRTPANNTAMGGYLLSFLYRGSSPEIYSSSSASAGSGLPTPCFSPLSPLQSHPPRLGFDHPQQKNSTTLKPPRRPARSAPLAALAAVGDSAKDHKGQLGTMLILLPGLLSLGTLLSPDTANGIDFLPSTHPLDPMPAI</sequence>
<dbReference type="EMBL" id="OIVN01001924">
    <property type="protein sequence ID" value="SPC99006.1"/>
    <property type="molecule type" value="Genomic_DNA"/>
</dbReference>
<protein>
    <submittedName>
        <fullName evidence="2">Uncharacterized protein</fullName>
    </submittedName>
</protein>
<dbReference type="AlphaFoldDB" id="A0A2N9G8N4"/>
<name>A0A2N9G8N4_FAGSY</name>
<gene>
    <name evidence="2" type="ORF">FSB_LOCUS26888</name>
</gene>
<feature type="region of interest" description="Disordered" evidence="1">
    <location>
        <begin position="187"/>
        <end position="225"/>
    </location>
</feature>